<dbReference type="Proteomes" id="UP000031970">
    <property type="component" value="Unassembled WGS sequence"/>
</dbReference>
<organism evidence="1 2">
    <name type="scientific">Bacillus subtilis subsp. subtilis</name>
    <dbReference type="NCBI Taxonomy" id="135461"/>
    <lineage>
        <taxon>Bacteria</taxon>
        <taxon>Bacillati</taxon>
        <taxon>Bacillota</taxon>
        <taxon>Bacilli</taxon>
        <taxon>Bacillales</taxon>
        <taxon>Bacillaceae</taxon>
        <taxon>Bacillus</taxon>
    </lineage>
</organism>
<sequence>MARLAFIFGEILLRNEILSSLYAYLANIYIDTGFIGQAYSALCCLAILPE</sequence>
<evidence type="ECO:0000313" key="2">
    <source>
        <dbReference type="Proteomes" id="UP000031970"/>
    </source>
</evidence>
<proteinExistence type="predicted"/>
<gene>
    <name evidence="1" type="ORF">B4067_0416</name>
</gene>
<accession>A0ABD3ZMZ2</accession>
<protein>
    <submittedName>
        <fullName evidence="1">Uncharacterized protein</fullName>
    </submittedName>
</protein>
<reference evidence="1 2" key="1">
    <citation type="submission" date="2014-11" db="EMBL/GenBank/DDBJ databases">
        <title>Draft Genome Sequences of Nine Bacillus subtilis Strains that Form Spores with High Heat-Resistance.</title>
        <authorList>
            <person name="Krawcyk A.O."/>
            <person name="Berendsen E.M."/>
            <person name="de Jong A."/>
            <person name="Holsappel S."/>
            <person name="Eijlander R.T."/>
            <person name="Wells-Bennik M."/>
            <person name="Kuipers O.P."/>
        </authorList>
    </citation>
    <scope>NUCLEOTIDE SEQUENCE [LARGE SCALE GENOMIC DNA]</scope>
    <source>
        <strain evidence="1 2">B4067</strain>
    </source>
</reference>
<comment type="caution">
    <text evidence="1">The sequence shown here is derived from an EMBL/GenBank/DDBJ whole genome shotgun (WGS) entry which is preliminary data.</text>
</comment>
<dbReference type="AlphaFoldDB" id="A0ABD3ZMZ2"/>
<evidence type="ECO:0000313" key="1">
    <source>
        <dbReference type="EMBL" id="KIL29426.1"/>
    </source>
</evidence>
<dbReference type="EMBL" id="JSXS01000167">
    <property type="protein sequence ID" value="KIL29426.1"/>
    <property type="molecule type" value="Genomic_DNA"/>
</dbReference>
<name>A0ABD3ZMZ2_BACIU</name>